<evidence type="ECO:0000256" key="5">
    <source>
        <dbReference type="ARBA" id="ARBA00022989"/>
    </source>
</evidence>
<evidence type="ECO:0000256" key="3">
    <source>
        <dbReference type="ARBA" id="ARBA00022475"/>
    </source>
</evidence>
<comment type="subunit">
    <text evidence="7">Homoheptamer.</text>
</comment>
<evidence type="ECO:0000256" key="4">
    <source>
        <dbReference type="ARBA" id="ARBA00022692"/>
    </source>
</evidence>
<dbReference type="Pfam" id="PF21088">
    <property type="entry name" value="MS_channel_1st"/>
    <property type="match status" value="1"/>
</dbReference>
<feature type="domain" description="Mechanosensitive ion channel MscS" evidence="8">
    <location>
        <begin position="115"/>
        <end position="181"/>
    </location>
</feature>
<keyword evidence="6 7" id="KW-0472">Membrane</keyword>
<feature type="domain" description="Mechanosensitive ion channel MscS C-terminal" evidence="9">
    <location>
        <begin position="188"/>
        <end position="270"/>
    </location>
</feature>
<dbReference type="InterPro" id="IPR006685">
    <property type="entry name" value="MscS_channel_2nd"/>
</dbReference>
<dbReference type="PANTHER" id="PTHR30221:SF1">
    <property type="entry name" value="SMALL-CONDUCTANCE MECHANOSENSITIVE CHANNEL"/>
    <property type="match status" value="1"/>
</dbReference>
<dbReference type="InterPro" id="IPR011066">
    <property type="entry name" value="MscS_channel_C_sf"/>
</dbReference>
<gene>
    <name evidence="11" type="ORF">K6753_06275</name>
</gene>
<dbReference type="InterPro" id="IPR049142">
    <property type="entry name" value="MS_channel_1st"/>
</dbReference>
<dbReference type="Gene3D" id="1.10.287.1260">
    <property type="match status" value="1"/>
</dbReference>
<evidence type="ECO:0000256" key="1">
    <source>
        <dbReference type="ARBA" id="ARBA00004651"/>
    </source>
</evidence>
<dbReference type="RefSeq" id="WP_223675409.1">
    <property type="nucleotide sequence ID" value="NZ_JAINZW010000002.1"/>
</dbReference>
<comment type="caution">
    <text evidence="7">Lacks conserved residue(s) required for the propagation of feature annotation.</text>
</comment>
<comment type="similarity">
    <text evidence="2 7">Belongs to the MscS (TC 1.A.23) family.</text>
</comment>
<dbReference type="Proteomes" id="UP001430954">
    <property type="component" value="Unassembled WGS sequence"/>
</dbReference>
<reference evidence="11 12" key="1">
    <citation type="submission" date="2021-09" db="EMBL/GenBank/DDBJ databases">
        <title>Lysobacter sp. 13A isolated from the river sediment.</title>
        <authorList>
            <person name="Liu H."/>
            <person name="Li S."/>
            <person name="Mao S."/>
        </authorList>
    </citation>
    <scope>NUCLEOTIDE SEQUENCE [LARGE SCALE GENOMIC DNA]</scope>
    <source>
        <strain evidence="11 12">13A</strain>
    </source>
</reference>
<dbReference type="PANTHER" id="PTHR30221">
    <property type="entry name" value="SMALL-CONDUCTANCE MECHANOSENSITIVE CHANNEL"/>
    <property type="match status" value="1"/>
</dbReference>
<keyword evidence="3" id="KW-1003">Cell membrane</keyword>
<dbReference type="InterPro" id="IPR008910">
    <property type="entry name" value="MSC_TM_helix"/>
</dbReference>
<keyword evidence="7" id="KW-0997">Cell inner membrane</keyword>
<sequence length="324" mass="34577">MFDSTGRWYVQAWWNSAQEAGWTAMAASIGLRVLGALVLFAIGLRIAKWIAGIAERALTRADVEPTAVLFLRKVAYIALLVVLVLAALQVVGVPMTSMIAVLGAAGLAIGLALKDSLSNIASGVMLVSLKPFRVGHIVTIAGETGKVESVSIFQTVLRGADNQTIVLPNSLITTDSIINLTPDVMRRIELVIGIGYSDDIDAARGVALKLMQEDERVLSEPAPDVLVYALADNSVNLGIRCHVANADFFVTKCELTERIKKAFDEAGVSIPFPQRDVHMYHHVAADAAASGQYRLVSDATVQAASDAPQIGVDDPAHQPKADPQ</sequence>
<comment type="subcellular location">
    <subcellularLocation>
        <location evidence="7">Cell inner membrane</location>
        <topology evidence="7">Multi-pass membrane protein</topology>
    </subcellularLocation>
    <subcellularLocation>
        <location evidence="1">Cell membrane</location>
        <topology evidence="1">Multi-pass membrane protein</topology>
    </subcellularLocation>
</comment>
<evidence type="ECO:0000313" key="12">
    <source>
        <dbReference type="Proteomes" id="UP001430954"/>
    </source>
</evidence>
<dbReference type="InterPro" id="IPR045275">
    <property type="entry name" value="MscS_archaea/bacteria_type"/>
</dbReference>
<evidence type="ECO:0000259" key="8">
    <source>
        <dbReference type="Pfam" id="PF00924"/>
    </source>
</evidence>
<dbReference type="InterPro" id="IPR049278">
    <property type="entry name" value="MS_channel_C"/>
</dbReference>
<organism evidence="11 12">
    <name type="scientific">Novilysobacter selenitireducens</name>
    <dbReference type="NCBI Taxonomy" id="2872639"/>
    <lineage>
        <taxon>Bacteria</taxon>
        <taxon>Pseudomonadati</taxon>
        <taxon>Pseudomonadota</taxon>
        <taxon>Gammaproteobacteria</taxon>
        <taxon>Lysobacterales</taxon>
        <taxon>Lysobacteraceae</taxon>
        <taxon>Novilysobacter</taxon>
    </lineage>
</organism>
<dbReference type="Gene3D" id="2.30.30.60">
    <property type="match status" value="1"/>
</dbReference>
<dbReference type="InterPro" id="IPR023408">
    <property type="entry name" value="MscS_beta-dom_sf"/>
</dbReference>
<keyword evidence="7" id="KW-0813">Transport</keyword>
<proteinExistence type="inferred from homology"/>
<dbReference type="SUPFAM" id="SSF82861">
    <property type="entry name" value="Mechanosensitive channel protein MscS (YggB), transmembrane region"/>
    <property type="match status" value="1"/>
</dbReference>
<evidence type="ECO:0000256" key="6">
    <source>
        <dbReference type="ARBA" id="ARBA00023136"/>
    </source>
</evidence>
<comment type="caution">
    <text evidence="11">The sequence shown here is derived from an EMBL/GenBank/DDBJ whole genome shotgun (WGS) entry which is preliminary data.</text>
</comment>
<evidence type="ECO:0000256" key="7">
    <source>
        <dbReference type="RuleBase" id="RU369025"/>
    </source>
</evidence>
<comment type="function">
    <text evidence="7">Mechanosensitive channel that participates in the regulation of osmotic pressure changes within the cell, opening in response to stretch forces in the membrane lipid bilayer, without the need for other proteins. Contributes to normal resistance to hypoosmotic shock. Forms an ion channel of 1.0 nanosiemens conductance with a slight preference for anions.</text>
</comment>
<feature type="domain" description="Mechanosensitive ion channel transmembrane helices 2/3" evidence="10">
    <location>
        <begin position="73"/>
        <end position="114"/>
    </location>
</feature>
<keyword evidence="4 7" id="KW-0812">Transmembrane</keyword>
<dbReference type="EMBL" id="JAINZW010000002">
    <property type="protein sequence ID" value="MBZ4039136.1"/>
    <property type="molecule type" value="Genomic_DNA"/>
</dbReference>
<evidence type="ECO:0000259" key="9">
    <source>
        <dbReference type="Pfam" id="PF21082"/>
    </source>
</evidence>
<dbReference type="InterPro" id="IPR011014">
    <property type="entry name" value="MscS_channel_TM-2"/>
</dbReference>
<evidence type="ECO:0000256" key="2">
    <source>
        <dbReference type="ARBA" id="ARBA00008017"/>
    </source>
</evidence>
<evidence type="ECO:0000259" key="10">
    <source>
        <dbReference type="Pfam" id="PF21088"/>
    </source>
</evidence>
<dbReference type="Gene3D" id="3.30.70.100">
    <property type="match status" value="1"/>
</dbReference>
<dbReference type="Pfam" id="PF05552">
    <property type="entry name" value="MS_channel_1st_1"/>
    <property type="match status" value="1"/>
</dbReference>
<keyword evidence="5 7" id="KW-1133">Transmembrane helix</keyword>
<evidence type="ECO:0000313" key="11">
    <source>
        <dbReference type="EMBL" id="MBZ4039136.1"/>
    </source>
</evidence>
<feature type="transmembrane region" description="Helical" evidence="7">
    <location>
        <begin position="20"/>
        <end position="46"/>
    </location>
</feature>
<keyword evidence="12" id="KW-1185">Reference proteome</keyword>
<dbReference type="SUPFAM" id="SSF50182">
    <property type="entry name" value="Sm-like ribonucleoproteins"/>
    <property type="match status" value="1"/>
</dbReference>
<dbReference type="InterPro" id="IPR010920">
    <property type="entry name" value="LSM_dom_sf"/>
</dbReference>
<keyword evidence="7" id="KW-0407">Ion channel</keyword>
<name>A0ABS7T5K7_9GAMM</name>
<keyword evidence="7" id="KW-0406">Ion transport</keyword>
<protein>
    <recommendedName>
        <fullName evidence="7">Small-conductance mechanosensitive channel</fullName>
    </recommendedName>
</protein>
<accession>A0ABS7T5K7</accession>
<dbReference type="Pfam" id="PF21082">
    <property type="entry name" value="MS_channel_3rd"/>
    <property type="match status" value="1"/>
</dbReference>
<dbReference type="SUPFAM" id="SSF82689">
    <property type="entry name" value="Mechanosensitive channel protein MscS (YggB), C-terminal domain"/>
    <property type="match status" value="1"/>
</dbReference>
<dbReference type="Pfam" id="PF00924">
    <property type="entry name" value="MS_channel_2nd"/>
    <property type="match status" value="1"/>
</dbReference>